<dbReference type="Proteomes" id="UP001610446">
    <property type="component" value="Unassembled WGS sequence"/>
</dbReference>
<proteinExistence type="predicted"/>
<accession>A0ABR4KPN9</accession>
<feature type="compositionally biased region" description="Polar residues" evidence="1">
    <location>
        <begin position="132"/>
        <end position="142"/>
    </location>
</feature>
<dbReference type="EMBL" id="JBFXLU010000016">
    <property type="protein sequence ID" value="KAL2854239.1"/>
    <property type="molecule type" value="Genomic_DNA"/>
</dbReference>
<organism evidence="2 3">
    <name type="scientific">Aspergillus pseudoustus</name>
    <dbReference type="NCBI Taxonomy" id="1810923"/>
    <lineage>
        <taxon>Eukaryota</taxon>
        <taxon>Fungi</taxon>
        <taxon>Dikarya</taxon>
        <taxon>Ascomycota</taxon>
        <taxon>Pezizomycotina</taxon>
        <taxon>Eurotiomycetes</taxon>
        <taxon>Eurotiomycetidae</taxon>
        <taxon>Eurotiales</taxon>
        <taxon>Aspergillaceae</taxon>
        <taxon>Aspergillus</taxon>
        <taxon>Aspergillus subgen. Nidulantes</taxon>
    </lineage>
</organism>
<feature type="region of interest" description="Disordered" evidence="1">
    <location>
        <begin position="229"/>
        <end position="249"/>
    </location>
</feature>
<evidence type="ECO:0008006" key="4">
    <source>
        <dbReference type="Google" id="ProtNLM"/>
    </source>
</evidence>
<evidence type="ECO:0000256" key="1">
    <source>
        <dbReference type="SAM" id="MobiDB-lite"/>
    </source>
</evidence>
<feature type="compositionally biased region" description="Low complexity" evidence="1">
    <location>
        <begin position="235"/>
        <end position="249"/>
    </location>
</feature>
<protein>
    <recommendedName>
        <fullName evidence="4">Myb-like domain-containing protein</fullName>
    </recommendedName>
</protein>
<gene>
    <name evidence="2" type="ORF">BJY01DRAFT_243767</name>
</gene>
<reference evidence="2 3" key="1">
    <citation type="submission" date="2024-07" db="EMBL/GenBank/DDBJ databases">
        <title>Section-level genome sequencing and comparative genomics of Aspergillus sections Usti and Cavernicolus.</title>
        <authorList>
            <consortium name="Lawrence Berkeley National Laboratory"/>
            <person name="Nybo J.L."/>
            <person name="Vesth T.C."/>
            <person name="Theobald S."/>
            <person name="Frisvad J.C."/>
            <person name="Larsen T.O."/>
            <person name="Kjaerboelling I."/>
            <person name="Rothschild-Mancinelli K."/>
            <person name="Lyhne E.K."/>
            <person name="Kogle M.E."/>
            <person name="Barry K."/>
            <person name="Clum A."/>
            <person name="Na H."/>
            <person name="Ledsgaard L."/>
            <person name="Lin J."/>
            <person name="Lipzen A."/>
            <person name="Kuo A."/>
            <person name="Riley R."/>
            <person name="Mondo S."/>
            <person name="Labutti K."/>
            <person name="Haridas S."/>
            <person name="Pangalinan J."/>
            <person name="Salamov A.A."/>
            <person name="Simmons B.A."/>
            <person name="Magnuson J.K."/>
            <person name="Chen J."/>
            <person name="Drula E."/>
            <person name="Henrissat B."/>
            <person name="Wiebenga A."/>
            <person name="Lubbers R.J."/>
            <person name="Gomes A.C."/>
            <person name="Makela M.R."/>
            <person name="Stajich J."/>
            <person name="Grigoriev I.V."/>
            <person name="Mortensen U.H."/>
            <person name="De Vries R.P."/>
            <person name="Baker S.E."/>
            <person name="Andersen M.R."/>
        </authorList>
    </citation>
    <scope>NUCLEOTIDE SEQUENCE [LARGE SCALE GENOMIC DNA]</scope>
    <source>
        <strain evidence="2 3">CBS 123904</strain>
    </source>
</reference>
<keyword evidence="3" id="KW-1185">Reference proteome</keyword>
<evidence type="ECO:0000313" key="2">
    <source>
        <dbReference type="EMBL" id="KAL2854239.1"/>
    </source>
</evidence>
<evidence type="ECO:0000313" key="3">
    <source>
        <dbReference type="Proteomes" id="UP001610446"/>
    </source>
</evidence>
<feature type="compositionally biased region" description="Polar residues" evidence="1">
    <location>
        <begin position="114"/>
        <end position="124"/>
    </location>
</feature>
<sequence length="456" mass="50426">MLHVFVEPDNPGKDLAIECNLFPSASHMTFGPIGSAQSVLQAIPFNQQPRSTTKCEQFQMDNQVGTNERCSNPPNGVSNGDILRRGSQAGGDQYSPWHVGFPIFESGEVNPSNILRNRSASQSPHLHLPSDISHSSPDSQFTAEDVRSHNGSDSSLELLHPIPRQSPYTVTSYFASEKFPGTAPMFDIAGSLPQDHISESSTHLREPDWTNTDLVYPCLLQDAKASSTASAPRVTGAYTSKSTGSTYSSSLMPSWTSFKAQEPWDVQRHNPDQSEENVNWNATSVQANVNQQDGQFDQFSATSEDVNGLPWVGNMPPTYIRPSSLLEPYRSTCPSSRYSNGSSSTQLDGGSFHCFDDGLAFQTAPRSDDLTSPFLESYGWSSYQSSDANLSVPWTSDARNALLIEYKRRGLSYKDIKRIGGFKEAESTLRGRFRTLTKSKEQRVRKPQWQENDVSI</sequence>
<feature type="region of interest" description="Disordered" evidence="1">
    <location>
        <begin position="114"/>
        <end position="159"/>
    </location>
</feature>
<name>A0ABR4KPN9_9EURO</name>
<comment type="caution">
    <text evidence="2">The sequence shown here is derived from an EMBL/GenBank/DDBJ whole genome shotgun (WGS) entry which is preliminary data.</text>
</comment>